<evidence type="ECO:0000256" key="1">
    <source>
        <dbReference type="SAM" id="MobiDB-lite"/>
    </source>
</evidence>
<sequence>MNPSEFTTPERSIPQRRRSARLAMATDDALRGPEQPLTEDDALDELPLSKRMEKVQDAQKAEKAGLLDGRINTYCNVNEVARQIRGILTPEEVNRFRASTFGVLLDVLDCPWISGQLLIHLVGNCVRSADGAGMKDVLNESVKRREISNAFLSFRRDADGSMPNDALKMSLLYALANTFLGNQPSVNFPMCYLNLVDDLDEFNSYPWGDDVWRELVDHVYRCAVCIEKGGSTRPTFGGFMFALQVWAFETFPALAEAGMCVVDPDRVNAIPRSKGKGKLSLSASKRARNVKAKQVNIREALGKMKVGGMASGAGVREERRSVKLNRNYVGRRGQVQCVAGKGCDHLSLVKEIADIKEKQAAQDRKLDEILGILRLKSPSVEVGSASGKASLMGGNEEVKEQMDDRNGDRNAEPKVECANDVEMCFDAGGPSFDLLTPMPKGEAAGDDNPNPNSGSVSVTNASGYEKEGKCVEIPFTETQYDTQYLELIDRQTELMLNSLKNAKSVPLVCCEGVVGQDVDDVKCNVGEDGARVDL</sequence>
<organism evidence="2 3">
    <name type="scientific">Cuscuta campestris</name>
    <dbReference type="NCBI Taxonomy" id="132261"/>
    <lineage>
        <taxon>Eukaryota</taxon>
        <taxon>Viridiplantae</taxon>
        <taxon>Streptophyta</taxon>
        <taxon>Embryophyta</taxon>
        <taxon>Tracheophyta</taxon>
        <taxon>Spermatophyta</taxon>
        <taxon>Magnoliopsida</taxon>
        <taxon>eudicotyledons</taxon>
        <taxon>Gunneridae</taxon>
        <taxon>Pentapetalae</taxon>
        <taxon>asterids</taxon>
        <taxon>lamiids</taxon>
        <taxon>Solanales</taxon>
        <taxon>Convolvulaceae</taxon>
        <taxon>Cuscuteae</taxon>
        <taxon>Cuscuta</taxon>
        <taxon>Cuscuta subgen. Grammica</taxon>
        <taxon>Cuscuta sect. Cleistogrammica</taxon>
    </lineage>
</organism>
<dbReference type="OrthoDB" id="1930729at2759"/>
<evidence type="ECO:0000313" key="2">
    <source>
        <dbReference type="EMBL" id="VFQ78815.1"/>
    </source>
</evidence>
<proteinExistence type="predicted"/>
<protein>
    <recommendedName>
        <fullName evidence="4">DUF1985 domain-containing protein</fullName>
    </recommendedName>
</protein>
<reference evidence="2 3" key="1">
    <citation type="submission" date="2018-04" db="EMBL/GenBank/DDBJ databases">
        <authorList>
            <person name="Vogel A."/>
        </authorList>
    </citation>
    <scope>NUCLEOTIDE SEQUENCE [LARGE SCALE GENOMIC DNA]</scope>
</reference>
<name>A0A484LR25_9ASTE</name>
<dbReference type="EMBL" id="OOIL02001857">
    <property type="protein sequence ID" value="VFQ78815.1"/>
    <property type="molecule type" value="Genomic_DNA"/>
</dbReference>
<dbReference type="Proteomes" id="UP000595140">
    <property type="component" value="Unassembled WGS sequence"/>
</dbReference>
<evidence type="ECO:0000313" key="3">
    <source>
        <dbReference type="Proteomes" id="UP000595140"/>
    </source>
</evidence>
<feature type="region of interest" description="Disordered" evidence="1">
    <location>
        <begin position="436"/>
        <end position="461"/>
    </location>
</feature>
<dbReference type="PANTHER" id="PTHR48449:SF1">
    <property type="entry name" value="DUF1985 DOMAIN-CONTAINING PROTEIN"/>
    <property type="match status" value="1"/>
</dbReference>
<accession>A0A484LR25</accession>
<feature type="compositionally biased region" description="Polar residues" evidence="1">
    <location>
        <begin position="449"/>
        <end position="461"/>
    </location>
</feature>
<gene>
    <name evidence="2" type="ORF">CCAM_LOCUS20591</name>
</gene>
<dbReference type="PANTHER" id="PTHR48449">
    <property type="entry name" value="DUF1985 DOMAIN-CONTAINING PROTEIN"/>
    <property type="match status" value="1"/>
</dbReference>
<evidence type="ECO:0008006" key="4">
    <source>
        <dbReference type="Google" id="ProtNLM"/>
    </source>
</evidence>
<keyword evidence="3" id="KW-1185">Reference proteome</keyword>
<dbReference type="AlphaFoldDB" id="A0A484LR25"/>